<feature type="compositionally biased region" description="Basic residues" evidence="1">
    <location>
        <begin position="73"/>
        <end position="86"/>
    </location>
</feature>
<keyword evidence="3" id="KW-1185">Reference proteome</keyword>
<accession>A0A378Y8P1</accession>
<sequence length="232" mass="25757">MARRDLLLSGPHPNRPGHTHPPLGPRSPASPGHALALPQHARRPHRLRRTAESSAAQAAPATALVHIGCGTRRGPRGSTHRLRRRPHRLRRWSATATTPAASATTLGRISCGTRRGLRRSTHQPQLRPHRLRRWIASVAAQGMDCAARRTGYSAGHTGYSAGSHQLRHRAWTAGLDTATRALTAPARCDEPYRLWRSTYRRSASPYRPWRESVSAGARSRCRLWKGRADRRG</sequence>
<evidence type="ECO:0000313" key="3">
    <source>
        <dbReference type="Proteomes" id="UP000255467"/>
    </source>
</evidence>
<gene>
    <name evidence="2" type="ORF">NCTC1934_00158</name>
</gene>
<organism evidence="2 3">
    <name type="scientific">Nocardia otitidiscaviarum</name>
    <dbReference type="NCBI Taxonomy" id="1823"/>
    <lineage>
        <taxon>Bacteria</taxon>
        <taxon>Bacillati</taxon>
        <taxon>Actinomycetota</taxon>
        <taxon>Actinomycetes</taxon>
        <taxon>Mycobacteriales</taxon>
        <taxon>Nocardiaceae</taxon>
        <taxon>Nocardia</taxon>
    </lineage>
</organism>
<dbReference type="EMBL" id="UGRY01000002">
    <property type="protein sequence ID" value="SUA72729.1"/>
    <property type="molecule type" value="Genomic_DNA"/>
</dbReference>
<proteinExistence type="predicted"/>
<reference evidence="2 3" key="1">
    <citation type="submission" date="2018-06" db="EMBL/GenBank/DDBJ databases">
        <authorList>
            <consortium name="Pathogen Informatics"/>
            <person name="Doyle S."/>
        </authorList>
    </citation>
    <scope>NUCLEOTIDE SEQUENCE [LARGE SCALE GENOMIC DNA]</scope>
    <source>
        <strain evidence="2 3">NCTC1934</strain>
    </source>
</reference>
<name>A0A378Y8P1_9NOCA</name>
<evidence type="ECO:0000313" key="2">
    <source>
        <dbReference type="EMBL" id="SUA72729.1"/>
    </source>
</evidence>
<dbReference type="Proteomes" id="UP000255467">
    <property type="component" value="Unassembled WGS sequence"/>
</dbReference>
<dbReference type="AlphaFoldDB" id="A0A378Y8P1"/>
<feature type="compositionally biased region" description="Low complexity" evidence="1">
    <location>
        <begin position="52"/>
        <end position="63"/>
    </location>
</feature>
<feature type="region of interest" description="Disordered" evidence="1">
    <location>
        <begin position="1"/>
        <end position="86"/>
    </location>
</feature>
<protein>
    <submittedName>
        <fullName evidence="2">Uncharacterized protein</fullName>
    </submittedName>
</protein>
<evidence type="ECO:0000256" key="1">
    <source>
        <dbReference type="SAM" id="MobiDB-lite"/>
    </source>
</evidence>